<protein>
    <submittedName>
        <fullName evidence="1">Uncharacterized protein</fullName>
    </submittedName>
</protein>
<accession>A0A8S1LZZ8</accession>
<keyword evidence="2" id="KW-1185">Reference proteome</keyword>
<evidence type="ECO:0000313" key="1">
    <source>
        <dbReference type="EMBL" id="CAD8068154.1"/>
    </source>
</evidence>
<name>A0A8S1LZZ8_9CILI</name>
<comment type="caution">
    <text evidence="1">The sequence shown here is derived from an EMBL/GenBank/DDBJ whole genome shotgun (WGS) entry which is preliminary data.</text>
</comment>
<gene>
    <name evidence="1" type="ORF">PSON_ATCC_30995.1.T0240010</name>
</gene>
<evidence type="ECO:0000313" key="2">
    <source>
        <dbReference type="Proteomes" id="UP000692954"/>
    </source>
</evidence>
<proteinExistence type="predicted"/>
<organism evidence="1 2">
    <name type="scientific">Paramecium sonneborni</name>
    <dbReference type="NCBI Taxonomy" id="65129"/>
    <lineage>
        <taxon>Eukaryota</taxon>
        <taxon>Sar</taxon>
        <taxon>Alveolata</taxon>
        <taxon>Ciliophora</taxon>
        <taxon>Intramacronucleata</taxon>
        <taxon>Oligohymenophorea</taxon>
        <taxon>Peniculida</taxon>
        <taxon>Parameciidae</taxon>
        <taxon>Paramecium</taxon>
    </lineage>
</organism>
<reference evidence="1" key="1">
    <citation type="submission" date="2021-01" db="EMBL/GenBank/DDBJ databases">
        <authorList>
            <consortium name="Genoscope - CEA"/>
            <person name="William W."/>
        </authorList>
    </citation>
    <scope>NUCLEOTIDE SEQUENCE</scope>
</reference>
<dbReference type="EMBL" id="CAJJDN010000024">
    <property type="protein sequence ID" value="CAD8068154.1"/>
    <property type="molecule type" value="Genomic_DNA"/>
</dbReference>
<dbReference type="Proteomes" id="UP000692954">
    <property type="component" value="Unassembled WGS sequence"/>
</dbReference>
<dbReference type="AlphaFoldDB" id="A0A8S1LZZ8"/>
<sequence length="79" mass="9073">MKNFLTVNKSPTVVNITRRVSKQADGILCIDMVALTHFYKLVGDYMIMKRKAQGRLENGQNWMNSLWMVNQSLITAIII</sequence>